<protein>
    <recommendedName>
        <fullName evidence="3">Cysteine dioxygenase</fullName>
    </recommendedName>
</protein>
<dbReference type="KEGG" id="sky:D0C37_15715"/>
<gene>
    <name evidence="1" type="ORF">D0C37_15715</name>
</gene>
<evidence type="ECO:0008006" key="3">
    <source>
        <dbReference type="Google" id="ProtNLM"/>
    </source>
</evidence>
<dbReference type="InterPro" id="IPR014710">
    <property type="entry name" value="RmlC-like_jellyroll"/>
</dbReference>
<accession>A0A385DKR9</accession>
<reference evidence="1 2" key="1">
    <citation type="submission" date="2018-08" db="EMBL/GenBank/DDBJ databases">
        <authorList>
            <person name="Ferrada E.E."/>
            <person name="Latorre B.A."/>
        </authorList>
    </citation>
    <scope>NUCLEOTIDE SEQUENCE [LARGE SCALE GENOMIC DNA]</scope>
    <source>
        <strain evidence="1 2">VK-A60T</strain>
    </source>
</reference>
<sequence length="196" mass="21814">MARRALVSALTGIFEDPLVPPRGHAVLHPNGFAKVPVAQSADASKRLFLHAWLRDGEDSHIHNHRWDFSSTVLRGTLRNTVVEVGPDGDGPPYTLVQHRPVNGGFRFDRSGGPPVHISSRRTVVHAERVEYAMDALTLHRVQASYGTMTLVVRGTPWRDWADVLLEAPLESGKRPLIPLAPEEWKRHLRQALEALG</sequence>
<dbReference type="AlphaFoldDB" id="A0A385DKR9"/>
<dbReference type="EMBL" id="CP031742">
    <property type="protein sequence ID" value="AXQ58978.1"/>
    <property type="molecule type" value="Genomic_DNA"/>
</dbReference>
<dbReference type="Gene3D" id="2.60.120.10">
    <property type="entry name" value="Jelly Rolls"/>
    <property type="match status" value="1"/>
</dbReference>
<evidence type="ECO:0000313" key="2">
    <source>
        <dbReference type="Proteomes" id="UP000259636"/>
    </source>
</evidence>
<dbReference type="SUPFAM" id="SSF51182">
    <property type="entry name" value="RmlC-like cupins"/>
    <property type="match status" value="1"/>
</dbReference>
<proteinExistence type="predicted"/>
<dbReference type="Proteomes" id="UP000259636">
    <property type="component" value="Chromosome"/>
</dbReference>
<name>A0A385DKR9_9ACTN</name>
<evidence type="ECO:0000313" key="1">
    <source>
        <dbReference type="EMBL" id="AXQ58978.1"/>
    </source>
</evidence>
<dbReference type="InterPro" id="IPR011051">
    <property type="entry name" value="RmlC_Cupin_sf"/>
</dbReference>
<organism evidence="1 2">
    <name type="scientific">Streptomyces koyangensis</name>
    <dbReference type="NCBI Taxonomy" id="188770"/>
    <lineage>
        <taxon>Bacteria</taxon>
        <taxon>Bacillati</taxon>
        <taxon>Actinomycetota</taxon>
        <taxon>Actinomycetes</taxon>
        <taxon>Kitasatosporales</taxon>
        <taxon>Streptomycetaceae</taxon>
        <taxon>Streptomyces</taxon>
        <taxon>Streptomyces aurantiacus group</taxon>
    </lineage>
</organism>